<keyword evidence="3" id="KW-0732">Signal</keyword>
<evidence type="ECO:0000256" key="1">
    <source>
        <dbReference type="ARBA" id="ARBA00004196"/>
    </source>
</evidence>
<dbReference type="Gene3D" id="3.40.50.2300">
    <property type="match status" value="2"/>
</dbReference>
<dbReference type="RefSeq" id="WP_148931887.1">
    <property type="nucleotide sequence ID" value="NZ_VNHS01000010.1"/>
</dbReference>
<evidence type="ECO:0000313" key="5">
    <source>
        <dbReference type="EMBL" id="TYP71227.1"/>
    </source>
</evidence>
<protein>
    <submittedName>
        <fullName evidence="5">Ribose transport system substrate-binding protein</fullName>
    </submittedName>
</protein>
<organism evidence="5 6">
    <name type="scientific">Paenibacillus methanolicus</name>
    <dbReference type="NCBI Taxonomy" id="582686"/>
    <lineage>
        <taxon>Bacteria</taxon>
        <taxon>Bacillati</taxon>
        <taxon>Bacillota</taxon>
        <taxon>Bacilli</taxon>
        <taxon>Bacillales</taxon>
        <taxon>Paenibacillaceae</taxon>
        <taxon>Paenibacillus</taxon>
    </lineage>
</organism>
<evidence type="ECO:0000313" key="6">
    <source>
        <dbReference type="Proteomes" id="UP000323257"/>
    </source>
</evidence>
<dbReference type="GO" id="GO:0030313">
    <property type="term" value="C:cell envelope"/>
    <property type="evidence" value="ECO:0007669"/>
    <property type="project" value="UniProtKB-SubCell"/>
</dbReference>
<dbReference type="PANTHER" id="PTHR46847:SF1">
    <property type="entry name" value="D-ALLOSE-BINDING PERIPLASMIC PROTEIN-RELATED"/>
    <property type="match status" value="1"/>
</dbReference>
<comment type="similarity">
    <text evidence="2">Belongs to the bacterial solute-binding protein 2 family.</text>
</comment>
<evidence type="ECO:0000256" key="3">
    <source>
        <dbReference type="ARBA" id="ARBA00022729"/>
    </source>
</evidence>
<comment type="caution">
    <text evidence="5">The sequence shown here is derived from an EMBL/GenBank/DDBJ whole genome shotgun (WGS) entry which is preliminary data.</text>
</comment>
<dbReference type="OrthoDB" id="6196975at2"/>
<dbReference type="InterPro" id="IPR025997">
    <property type="entry name" value="SBP_2_dom"/>
</dbReference>
<name>A0A5S5BW19_9BACL</name>
<dbReference type="Pfam" id="PF13407">
    <property type="entry name" value="Peripla_BP_4"/>
    <property type="match status" value="1"/>
</dbReference>
<evidence type="ECO:0000256" key="2">
    <source>
        <dbReference type="ARBA" id="ARBA00007639"/>
    </source>
</evidence>
<feature type="domain" description="Periplasmic binding protein" evidence="4">
    <location>
        <begin position="54"/>
        <end position="300"/>
    </location>
</feature>
<dbReference type="AlphaFoldDB" id="A0A5S5BW19"/>
<dbReference type="EMBL" id="VNHS01000010">
    <property type="protein sequence ID" value="TYP71227.1"/>
    <property type="molecule type" value="Genomic_DNA"/>
</dbReference>
<dbReference type="Proteomes" id="UP000323257">
    <property type="component" value="Unassembled WGS sequence"/>
</dbReference>
<dbReference type="GO" id="GO:0030246">
    <property type="term" value="F:carbohydrate binding"/>
    <property type="evidence" value="ECO:0007669"/>
    <property type="project" value="UniProtKB-ARBA"/>
</dbReference>
<reference evidence="5 6" key="1">
    <citation type="submission" date="2019-07" db="EMBL/GenBank/DDBJ databases">
        <title>Genomic Encyclopedia of Type Strains, Phase III (KMG-III): the genomes of soil and plant-associated and newly described type strains.</title>
        <authorList>
            <person name="Whitman W."/>
        </authorList>
    </citation>
    <scope>NUCLEOTIDE SEQUENCE [LARGE SCALE GENOMIC DNA]</scope>
    <source>
        <strain evidence="5 6">BL24</strain>
    </source>
</reference>
<proteinExistence type="inferred from homology"/>
<dbReference type="SUPFAM" id="SSF53822">
    <property type="entry name" value="Periplasmic binding protein-like I"/>
    <property type="match status" value="1"/>
</dbReference>
<evidence type="ECO:0000259" key="4">
    <source>
        <dbReference type="Pfam" id="PF13407"/>
    </source>
</evidence>
<dbReference type="InterPro" id="IPR028082">
    <property type="entry name" value="Peripla_BP_I"/>
</dbReference>
<accession>A0A5S5BW19</accession>
<gene>
    <name evidence="5" type="ORF">BCM02_110177</name>
</gene>
<dbReference type="PANTHER" id="PTHR46847">
    <property type="entry name" value="D-ALLOSE-BINDING PERIPLASMIC PROTEIN-RELATED"/>
    <property type="match status" value="1"/>
</dbReference>
<keyword evidence="6" id="KW-1185">Reference proteome</keyword>
<sequence length="334" mass="36002">MRTRRLSIILTVMTVVLILYAVFYTRLAGVTSWVGVTGSETKSIIVILKSSNVRSDFWQAVKGGVDAAAKELGVETVVQSPLLETDADTQVTLLDEAIKRKPHAIVVAPINDYRMADKLEQVRKAGIKLVLIDNPIPLDPPPVSVANDHLKAGRLAGATAISMTGGHPKVAIISDNVDANASNARKSGIEQALLAYPNGVYGTYYCLDSKQRAYLIAKSLLSGSQPQFNTFVTLTESATLGVAQAIEETGMAGEMKLIGFESSIDEIQLLESGVLGATLVQRPFNLGYLALKTALRDIDGGDVETTTLIDSTVVNRMNMYSAENQKLLFPFSEK</sequence>
<comment type="subcellular location">
    <subcellularLocation>
        <location evidence="1">Cell envelope</location>
    </subcellularLocation>
</comment>